<feature type="domain" description="SPIN90/Ldb17 leucine-rich" evidence="2">
    <location>
        <begin position="209"/>
        <end position="355"/>
    </location>
</feature>
<dbReference type="STRING" id="1314674.A0A0D7B8F7"/>
<dbReference type="PANTHER" id="PTHR13357">
    <property type="entry name" value="SH3 ADAPTER PROTEIN SPIN90 NCK INTERACTING PROTEIN WITH SH3 DOMAIN"/>
    <property type="match status" value="1"/>
</dbReference>
<dbReference type="OrthoDB" id="445362at2759"/>
<dbReference type="GO" id="GO:0030479">
    <property type="term" value="C:actin cortical patch"/>
    <property type="evidence" value="ECO:0007669"/>
    <property type="project" value="TreeGrafter"/>
</dbReference>
<dbReference type="Pfam" id="PF09431">
    <property type="entry name" value="SPIN90_LRD"/>
    <property type="match status" value="1"/>
</dbReference>
<reference evidence="3 4" key="1">
    <citation type="journal article" date="2015" name="Fungal Genet. Biol.">
        <title>Evolution of novel wood decay mechanisms in Agaricales revealed by the genome sequences of Fistulina hepatica and Cylindrobasidium torrendii.</title>
        <authorList>
            <person name="Floudas D."/>
            <person name="Held B.W."/>
            <person name="Riley R."/>
            <person name="Nagy L.G."/>
            <person name="Koehler G."/>
            <person name="Ransdell A.S."/>
            <person name="Younus H."/>
            <person name="Chow J."/>
            <person name="Chiniquy J."/>
            <person name="Lipzen A."/>
            <person name="Tritt A."/>
            <person name="Sun H."/>
            <person name="Haridas S."/>
            <person name="LaButti K."/>
            <person name="Ohm R.A."/>
            <person name="Kues U."/>
            <person name="Blanchette R.A."/>
            <person name="Grigoriev I.V."/>
            <person name="Minto R.E."/>
            <person name="Hibbett D.S."/>
        </authorList>
    </citation>
    <scope>NUCLEOTIDE SEQUENCE [LARGE SCALE GENOMIC DNA]</scope>
    <source>
        <strain evidence="3 4">FP15055 ss-10</strain>
    </source>
</reference>
<name>A0A0D7B8F7_9AGAR</name>
<dbReference type="SUPFAM" id="SSF48371">
    <property type="entry name" value="ARM repeat"/>
    <property type="match status" value="1"/>
</dbReference>
<gene>
    <name evidence="3" type="ORF">CYLTODRAFT_377301</name>
</gene>
<dbReference type="InterPro" id="IPR018556">
    <property type="entry name" value="SPIN90/Ldb17_LRD"/>
</dbReference>
<feature type="compositionally biased region" description="Polar residues" evidence="1">
    <location>
        <begin position="557"/>
        <end position="576"/>
    </location>
</feature>
<dbReference type="GO" id="GO:0051666">
    <property type="term" value="P:actin cortical patch localization"/>
    <property type="evidence" value="ECO:0007669"/>
    <property type="project" value="TreeGrafter"/>
</dbReference>
<dbReference type="EMBL" id="KN880545">
    <property type="protein sequence ID" value="KIY66757.1"/>
    <property type="molecule type" value="Genomic_DNA"/>
</dbReference>
<dbReference type="GO" id="GO:0071933">
    <property type="term" value="F:Arp2/3 complex binding"/>
    <property type="evidence" value="ECO:0007669"/>
    <property type="project" value="TreeGrafter"/>
</dbReference>
<dbReference type="AlphaFoldDB" id="A0A0D7B8F7"/>
<accession>A0A0D7B8F7</accession>
<feature type="region of interest" description="Disordered" evidence="1">
    <location>
        <begin position="530"/>
        <end position="576"/>
    </location>
</feature>
<dbReference type="GO" id="GO:0000147">
    <property type="term" value="P:actin cortical patch assembly"/>
    <property type="evidence" value="ECO:0007669"/>
    <property type="project" value="TreeGrafter"/>
</dbReference>
<feature type="region of interest" description="Disordered" evidence="1">
    <location>
        <begin position="417"/>
        <end position="442"/>
    </location>
</feature>
<evidence type="ECO:0000313" key="4">
    <source>
        <dbReference type="Proteomes" id="UP000054007"/>
    </source>
</evidence>
<organism evidence="3 4">
    <name type="scientific">Cylindrobasidium torrendii FP15055 ss-10</name>
    <dbReference type="NCBI Taxonomy" id="1314674"/>
    <lineage>
        <taxon>Eukaryota</taxon>
        <taxon>Fungi</taxon>
        <taxon>Dikarya</taxon>
        <taxon>Basidiomycota</taxon>
        <taxon>Agaricomycotina</taxon>
        <taxon>Agaricomycetes</taxon>
        <taxon>Agaricomycetidae</taxon>
        <taxon>Agaricales</taxon>
        <taxon>Marasmiineae</taxon>
        <taxon>Physalacriaceae</taxon>
        <taxon>Cylindrobasidium</taxon>
    </lineage>
</organism>
<dbReference type="GO" id="GO:0006897">
    <property type="term" value="P:endocytosis"/>
    <property type="evidence" value="ECO:0007669"/>
    <property type="project" value="TreeGrafter"/>
</dbReference>
<evidence type="ECO:0000313" key="3">
    <source>
        <dbReference type="EMBL" id="KIY66757.1"/>
    </source>
</evidence>
<dbReference type="InterPro" id="IPR016024">
    <property type="entry name" value="ARM-type_fold"/>
</dbReference>
<protein>
    <recommendedName>
        <fullName evidence="2">SPIN90/Ldb17 leucine-rich domain-containing protein</fullName>
    </recommendedName>
</protein>
<dbReference type="InterPro" id="IPR030125">
    <property type="entry name" value="SPIN90/Ldb17"/>
</dbReference>
<dbReference type="Proteomes" id="UP000054007">
    <property type="component" value="Unassembled WGS sequence"/>
</dbReference>
<evidence type="ECO:0000256" key="1">
    <source>
        <dbReference type="SAM" id="MobiDB-lite"/>
    </source>
</evidence>
<evidence type="ECO:0000259" key="2">
    <source>
        <dbReference type="Pfam" id="PF09431"/>
    </source>
</evidence>
<dbReference type="PANTHER" id="PTHR13357:SF1">
    <property type="entry name" value="NCK-INTERACTING PROTEIN WITH SH3 DOMAIN"/>
    <property type="match status" value="1"/>
</dbReference>
<keyword evidence="4" id="KW-1185">Reference proteome</keyword>
<sequence>MSLVMEDELGIVYVVETAQQFWSELEDIINVKGVPTLQELDSTLKRWLSLCATYHEQYLQSPLQLEHACGLLLDSELFAFHSERMMDNLVETIQSNTDPHNQFMAYSVFLCYGTRRPDVYKSTKRWRPLVPLLMDHVLVDIDAEDETGLYGGHVEEGPVIEVKLRTLSVRLLYEMCRWQKLSQTDLRVFDDSFVDHLFDLVEQTRDAPDETFNHLVIKFIVSLNEQFMVASVSEGPSSSIQDSNNRVLRVLVRRLGTTKTFGENMIHMLNRAERSPDDLCMQLLVLKLIYLIFTTKGTSEYFYTNDLCVLVDVFLREVVDLDDDSESLRHTYLRVLHPLLTRTQLRDVPYKRPQIKYSLESLVRNEDIRDINATTRRLVERCLSGDWCVGLRKADVVSPPASDGGGISVSRSHLGVPTTAQHHQHHGGLKSSRSVENMRATERRGSEISIAGAKAPMAAQVRKGTADSLDTSTFARKNHYAASDTASEAAVARSTVRKDLRKDKDIRSVPSSPVLMEEFGGEGQFLRHKDSVRQRREPPAPPKRRKPPAIPVRTGPHGTTYTTIQSSSPSPLSNHF</sequence>
<proteinExistence type="predicted"/>